<dbReference type="Gene3D" id="1.10.150.80">
    <property type="entry name" value="HRDC domain"/>
    <property type="match status" value="1"/>
</dbReference>
<proteinExistence type="predicted"/>
<protein>
    <submittedName>
        <fullName evidence="3">Werner syndrome ATP-dependent helicase-like</fullName>
    </submittedName>
</protein>
<feature type="compositionally biased region" description="Basic and acidic residues" evidence="1">
    <location>
        <begin position="458"/>
        <end position="468"/>
    </location>
</feature>
<keyword evidence="4" id="KW-1185">Reference proteome</keyword>
<feature type="compositionally biased region" description="Polar residues" evidence="1">
    <location>
        <begin position="230"/>
        <end position="246"/>
    </location>
</feature>
<feature type="region of interest" description="Disordered" evidence="1">
    <location>
        <begin position="222"/>
        <end position="246"/>
    </location>
</feature>
<feature type="domain" description="HRDC" evidence="2">
    <location>
        <begin position="135"/>
        <end position="215"/>
    </location>
</feature>
<keyword evidence="3" id="KW-0547">Nucleotide-binding</keyword>
<evidence type="ECO:0000313" key="3">
    <source>
        <dbReference type="EMBL" id="KAG7168293.1"/>
    </source>
</evidence>
<feature type="region of interest" description="Disordered" evidence="1">
    <location>
        <begin position="386"/>
        <end position="468"/>
    </location>
</feature>
<keyword evidence="3" id="KW-0067">ATP-binding</keyword>
<dbReference type="InterPro" id="IPR044876">
    <property type="entry name" value="HRDC_dom_sf"/>
</dbReference>
<dbReference type="Proteomes" id="UP000747542">
    <property type="component" value="Unassembled WGS sequence"/>
</dbReference>
<evidence type="ECO:0000256" key="1">
    <source>
        <dbReference type="SAM" id="MobiDB-lite"/>
    </source>
</evidence>
<dbReference type="SUPFAM" id="SSF47819">
    <property type="entry name" value="HRDC-like"/>
    <property type="match status" value="1"/>
</dbReference>
<organism evidence="3 4">
    <name type="scientific">Homarus americanus</name>
    <name type="common">American lobster</name>
    <dbReference type="NCBI Taxonomy" id="6706"/>
    <lineage>
        <taxon>Eukaryota</taxon>
        <taxon>Metazoa</taxon>
        <taxon>Ecdysozoa</taxon>
        <taxon>Arthropoda</taxon>
        <taxon>Crustacea</taxon>
        <taxon>Multicrustacea</taxon>
        <taxon>Malacostraca</taxon>
        <taxon>Eumalacostraca</taxon>
        <taxon>Eucarida</taxon>
        <taxon>Decapoda</taxon>
        <taxon>Pleocyemata</taxon>
        <taxon>Astacidea</taxon>
        <taxon>Nephropoidea</taxon>
        <taxon>Nephropidae</taxon>
        <taxon>Homarus</taxon>
    </lineage>
</organism>
<feature type="compositionally biased region" description="Basic and acidic residues" evidence="1">
    <location>
        <begin position="299"/>
        <end position="316"/>
    </location>
</feature>
<feature type="region of interest" description="Disordered" evidence="1">
    <location>
        <begin position="297"/>
        <end position="324"/>
    </location>
</feature>
<gene>
    <name evidence="3" type="primary">wrn-L</name>
    <name evidence="3" type="ORF">Hamer_G002313</name>
</gene>
<evidence type="ECO:0000259" key="2">
    <source>
        <dbReference type="PROSITE" id="PS50967"/>
    </source>
</evidence>
<dbReference type="PROSITE" id="PS50967">
    <property type="entry name" value="HRDC"/>
    <property type="match status" value="1"/>
</dbReference>
<name>A0A8J5MY83_HOMAM</name>
<dbReference type="GO" id="GO:0003676">
    <property type="term" value="F:nucleic acid binding"/>
    <property type="evidence" value="ECO:0007669"/>
    <property type="project" value="InterPro"/>
</dbReference>
<feature type="compositionally biased region" description="Polar residues" evidence="1">
    <location>
        <begin position="411"/>
        <end position="426"/>
    </location>
</feature>
<dbReference type="InterPro" id="IPR010997">
    <property type="entry name" value="HRDC-like_sf"/>
</dbReference>
<comment type="caution">
    <text evidence="3">The sequence shown here is derived from an EMBL/GenBank/DDBJ whole genome shotgun (WGS) entry which is preliminary data.</text>
</comment>
<dbReference type="EMBL" id="JAHLQT010020073">
    <property type="protein sequence ID" value="KAG7168293.1"/>
    <property type="molecule type" value="Genomic_DNA"/>
</dbReference>
<dbReference type="InterPro" id="IPR002121">
    <property type="entry name" value="HRDC_dom"/>
</dbReference>
<accession>A0A8J5MY83</accession>
<feature type="compositionally biased region" description="Basic and acidic residues" evidence="1">
    <location>
        <begin position="392"/>
        <end position="409"/>
    </location>
</feature>
<evidence type="ECO:0000313" key="4">
    <source>
        <dbReference type="Proteomes" id="UP000747542"/>
    </source>
</evidence>
<sequence>MLVFAEYLSETTVGGGGNFRGRGRGQQGRFQSNFSYDAIGATRQGESALMNPKCKILLKPSTTMLDEMRYVIKRDVTNNTIFNPSHFPKPQTNKKLLPKTRGIMPAKEMIRDFTNTSEIKEEKQKGEELKDPREKDLEVELYKSLLKLRNRIGDETGFMPYLVATNRVMLLLTSEKPTTLDALRKTEGLPEAKVKKFGPAFVEHIRAFCMKNNISCLNEESRTDKLPVNEESQPSTSNYTTGNQPDMNYSKMGTCVEHGSTSGWISASKTIVTVSNSVKSSCSSDKADSSVDTLCKLESSTKESEESRGGERERKPMSKLSESMLKCPLNSTNSSVKYEDNQFTPKYSVPRMDGNDFLPLDVFSSSEETDLFSELDEETYMSKTARPICLDTEDKLPEPETQKPEEKLLEQAQQKIESHSSSNHLQLTKFPKGNTSKKKGVSFDTSDTEEEGNSNEDSQEKYERIISDTKRKLKDSGWIDARKMKKKMRQNSLFR</sequence>
<reference evidence="3" key="1">
    <citation type="journal article" date="2021" name="Sci. Adv.">
        <title>The American lobster genome reveals insights on longevity, neural, and immune adaptations.</title>
        <authorList>
            <person name="Polinski J.M."/>
            <person name="Zimin A.V."/>
            <person name="Clark K.F."/>
            <person name="Kohn A.B."/>
            <person name="Sadowski N."/>
            <person name="Timp W."/>
            <person name="Ptitsyn A."/>
            <person name="Khanna P."/>
            <person name="Romanova D.Y."/>
            <person name="Williams P."/>
            <person name="Greenwood S.J."/>
            <person name="Moroz L.L."/>
            <person name="Walt D.R."/>
            <person name="Bodnar A.G."/>
        </authorList>
    </citation>
    <scope>NUCLEOTIDE SEQUENCE</scope>
    <source>
        <strain evidence="3">GMGI-L3</strain>
    </source>
</reference>
<dbReference type="GO" id="GO:0004386">
    <property type="term" value="F:helicase activity"/>
    <property type="evidence" value="ECO:0007669"/>
    <property type="project" value="UniProtKB-KW"/>
</dbReference>
<keyword evidence="3" id="KW-0347">Helicase</keyword>
<keyword evidence="3" id="KW-0378">Hydrolase</keyword>
<dbReference type="GO" id="GO:0000166">
    <property type="term" value="F:nucleotide binding"/>
    <property type="evidence" value="ECO:0007669"/>
    <property type="project" value="InterPro"/>
</dbReference>
<dbReference type="AlphaFoldDB" id="A0A8J5MY83"/>
<dbReference type="Pfam" id="PF00570">
    <property type="entry name" value="HRDC"/>
    <property type="match status" value="1"/>
</dbReference>
<feature type="region of interest" description="Disordered" evidence="1">
    <location>
        <begin position="476"/>
        <end position="495"/>
    </location>
</feature>